<dbReference type="InterPro" id="IPR020449">
    <property type="entry name" value="Tscrpt_reg_AraC-type_HTH"/>
</dbReference>
<accession>A0A650EP59</accession>
<evidence type="ECO:0000256" key="2">
    <source>
        <dbReference type="ARBA" id="ARBA00023125"/>
    </source>
</evidence>
<evidence type="ECO:0000256" key="1">
    <source>
        <dbReference type="ARBA" id="ARBA00023015"/>
    </source>
</evidence>
<dbReference type="AlphaFoldDB" id="A0A650EP59"/>
<keyword evidence="1" id="KW-0805">Transcription regulation</keyword>
<dbReference type="GO" id="GO:0003700">
    <property type="term" value="F:DNA-binding transcription factor activity"/>
    <property type="evidence" value="ECO:0007669"/>
    <property type="project" value="InterPro"/>
</dbReference>
<dbReference type="PROSITE" id="PS00041">
    <property type="entry name" value="HTH_ARAC_FAMILY_1"/>
    <property type="match status" value="1"/>
</dbReference>
<proteinExistence type="predicted"/>
<dbReference type="InterPro" id="IPR014710">
    <property type="entry name" value="RmlC-like_jellyroll"/>
</dbReference>
<evidence type="ECO:0000256" key="3">
    <source>
        <dbReference type="ARBA" id="ARBA00023163"/>
    </source>
</evidence>
<dbReference type="Pfam" id="PF12833">
    <property type="entry name" value="HTH_18"/>
    <property type="match status" value="1"/>
</dbReference>
<dbReference type="CDD" id="cd02208">
    <property type="entry name" value="cupin_RmlC-like"/>
    <property type="match status" value="1"/>
</dbReference>
<dbReference type="PANTHER" id="PTHR43280">
    <property type="entry name" value="ARAC-FAMILY TRANSCRIPTIONAL REGULATOR"/>
    <property type="match status" value="1"/>
</dbReference>
<dbReference type="Pfam" id="PF02311">
    <property type="entry name" value="AraC_binding"/>
    <property type="match status" value="1"/>
</dbReference>
<dbReference type="InterPro" id="IPR018062">
    <property type="entry name" value="HTH_AraC-typ_CS"/>
</dbReference>
<gene>
    <name evidence="5" type="primary">ydeC</name>
    <name evidence="5" type="ORF">Firmicute1046_0840</name>
</gene>
<sequence length="303" mass="35141">MRVTKIETDDSMRELRAHGTSAFPFEYYYDDIHSYDKQYIEYHWHNEFEWVVVESGTVDCLIGSKHIKLREGDGIFINSKAIHRFDSENGALMPNVLFAPEFISPDTSAIYAEYILPVLQSGCTHFVLRQTNEAESVILKTLNTIFKLAAENHPPKMDIQIAVCTLWRDFIKITGGYWNGKNHEQDMLLQARIRKMIQFITENYTERLTLSDIALSANISKSEALRCFRRDIQTTPVKYLIDYRLNRAKEYLISTSDTVTQIAANVGIDNISYFVRIFTKKFGVTPRAFRVQRNILLSDRENV</sequence>
<dbReference type="SUPFAM" id="SSF46689">
    <property type="entry name" value="Homeodomain-like"/>
    <property type="match status" value="2"/>
</dbReference>
<dbReference type="EMBL" id="MN577573">
    <property type="protein sequence ID" value="QGT51008.1"/>
    <property type="molecule type" value="Genomic_DNA"/>
</dbReference>
<dbReference type="Gene3D" id="2.60.120.10">
    <property type="entry name" value="Jelly Rolls"/>
    <property type="match status" value="1"/>
</dbReference>
<name>A0A650EP59_9FIRM</name>
<protein>
    <submittedName>
        <fullName evidence="5">Putative HTH-type transcriptional regulator YdeC</fullName>
    </submittedName>
</protein>
<dbReference type="InterPro" id="IPR003313">
    <property type="entry name" value="AraC-bd"/>
</dbReference>
<keyword evidence="3" id="KW-0804">Transcription</keyword>
<dbReference type="GO" id="GO:0043565">
    <property type="term" value="F:sequence-specific DNA binding"/>
    <property type="evidence" value="ECO:0007669"/>
    <property type="project" value="InterPro"/>
</dbReference>
<dbReference type="Gene3D" id="1.10.10.60">
    <property type="entry name" value="Homeodomain-like"/>
    <property type="match status" value="2"/>
</dbReference>
<dbReference type="PROSITE" id="PS01124">
    <property type="entry name" value="HTH_ARAC_FAMILY_2"/>
    <property type="match status" value="1"/>
</dbReference>
<dbReference type="PRINTS" id="PR00032">
    <property type="entry name" value="HTHARAC"/>
</dbReference>
<dbReference type="InterPro" id="IPR009057">
    <property type="entry name" value="Homeodomain-like_sf"/>
</dbReference>
<dbReference type="InterPro" id="IPR011051">
    <property type="entry name" value="RmlC_Cupin_sf"/>
</dbReference>
<dbReference type="InterPro" id="IPR018060">
    <property type="entry name" value="HTH_AraC"/>
</dbReference>
<evidence type="ECO:0000259" key="4">
    <source>
        <dbReference type="PROSITE" id="PS01124"/>
    </source>
</evidence>
<feature type="domain" description="HTH araC/xylS-type" evidence="4">
    <location>
        <begin position="194"/>
        <end position="292"/>
    </location>
</feature>
<dbReference type="SMART" id="SM00342">
    <property type="entry name" value="HTH_ARAC"/>
    <property type="match status" value="1"/>
</dbReference>
<dbReference type="PANTHER" id="PTHR43280:SF28">
    <property type="entry name" value="HTH-TYPE TRANSCRIPTIONAL ACTIVATOR RHAS"/>
    <property type="match status" value="1"/>
</dbReference>
<dbReference type="SUPFAM" id="SSF51182">
    <property type="entry name" value="RmlC-like cupins"/>
    <property type="match status" value="1"/>
</dbReference>
<reference evidence="5" key="1">
    <citation type="journal article" date="2020" name="J. ISSAAS">
        <title>Lactobacilli and other gastrointestinal microbiota of Peromyscus leucopus, reservoir host for agents of Lyme disease and other zoonoses in North America.</title>
        <authorList>
            <person name="Milovic A."/>
            <person name="Bassam K."/>
            <person name="Shao H."/>
            <person name="Chatzistamou I."/>
            <person name="Tufts D.M."/>
            <person name="Diuk-Wasser M."/>
            <person name="Barbour A.G."/>
        </authorList>
    </citation>
    <scope>NUCLEOTIDE SEQUENCE</scope>
    <source>
        <strain evidence="5">LL40</strain>
    </source>
</reference>
<evidence type="ECO:0000313" key="5">
    <source>
        <dbReference type="EMBL" id="QGT51008.1"/>
    </source>
</evidence>
<organism evidence="5">
    <name type="scientific">uncultured Bacillota bacterium</name>
    <dbReference type="NCBI Taxonomy" id="344338"/>
    <lineage>
        <taxon>Bacteria</taxon>
        <taxon>Bacillati</taxon>
        <taxon>Bacillota</taxon>
        <taxon>environmental samples</taxon>
    </lineage>
</organism>
<keyword evidence="2" id="KW-0238">DNA-binding</keyword>